<evidence type="ECO:0000259" key="10">
    <source>
        <dbReference type="Pfam" id="PF04565"/>
    </source>
</evidence>
<reference evidence="12" key="1">
    <citation type="journal article" date="2004" name="RNA">
        <title>Mitochondrial 3' tRNA editing in the jakobid Seculamonas ecuadoriensis: a novel mechanism and implications for tRNA processing.</title>
        <authorList>
            <person name="Leigh J."/>
            <person name="Lang B.F."/>
        </authorList>
    </citation>
    <scope>NUCLEOTIDE SEQUENCE</scope>
    <source>
        <strain evidence="12">ATCC 50422</strain>
    </source>
</reference>
<dbReference type="InterPro" id="IPR007120">
    <property type="entry name" value="DNA-dir_RNAP_su2_dom"/>
</dbReference>
<evidence type="ECO:0000256" key="5">
    <source>
        <dbReference type="ARBA" id="ARBA00022695"/>
    </source>
</evidence>
<comment type="similarity">
    <text evidence="1">Belongs to the RNA polymerase beta chain family.</text>
</comment>
<dbReference type="Gene3D" id="2.30.150.10">
    <property type="entry name" value="DNA-directed RNA polymerase, beta subunit, external 1 domain"/>
    <property type="match status" value="1"/>
</dbReference>
<evidence type="ECO:0000259" key="11">
    <source>
        <dbReference type="Pfam" id="PF10385"/>
    </source>
</evidence>
<dbReference type="RefSeq" id="YP_007890731.1">
    <property type="nucleotide sequence ID" value="NC_021127.1"/>
</dbReference>
<evidence type="ECO:0000256" key="8">
    <source>
        <dbReference type="SAM" id="MobiDB-lite"/>
    </source>
</evidence>
<dbReference type="InterPro" id="IPR015712">
    <property type="entry name" value="DNA-dir_RNA_pol_su2"/>
</dbReference>
<evidence type="ECO:0000256" key="2">
    <source>
        <dbReference type="ARBA" id="ARBA00012418"/>
    </source>
</evidence>
<dbReference type="Pfam" id="PF10385">
    <property type="entry name" value="RNA_pol_Rpb2_45"/>
    <property type="match status" value="1"/>
</dbReference>
<reference evidence="12" key="3">
    <citation type="journal article" date="2013" name="Genome Biol. Evol.">
        <title>Strikingly bacteria-like and gene-rich mitochondrial genomes throughout jakobid protists.</title>
        <authorList>
            <person name="Burger G."/>
            <person name="Gray M.W."/>
            <person name="Forget L."/>
            <person name="Lang B.F."/>
        </authorList>
    </citation>
    <scope>NUCLEOTIDE SEQUENCE</scope>
    <source>
        <strain evidence="12">ATCC 50422</strain>
    </source>
</reference>
<dbReference type="GeneID" id="15333163"/>
<keyword evidence="5 12" id="KW-0548">Nucleotidyltransferase</keyword>
<dbReference type="Pfam" id="PF00562">
    <property type="entry name" value="RNA_pol_Rpb2_6"/>
    <property type="match status" value="2"/>
</dbReference>
<dbReference type="SUPFAM" id="SSF64484">
    <property type="entry name" value="beta and beta-prime subunits of DNA dependent RNA-polymerase"/>
    <property type="match status" value="2"/>
</dbReference>
<reference evidence="12" key="2">
    <citation type="journal article" date="2006" name="RNA">
        <title>Hybrid E. coli--Mitochondrial ribonuclease P RNAs are catalytically active.</title>
        <authorList>
            <person name="Seif E."/>
            <person name="Cadieux A."/>
            <person name="Lang B.F."/>
        </authorList>
    </citation>
    <scope>NUCLEOTIDE SEQUENCE</scope>
    <source>
        <strain evidence="12">ATCC 50422</strain>
    </source>
</reference>
<dbReference type="InterPro" id="IPR042107">
    <property type="entry name" value="DNA-dir_RNA_pol_bsu_ext_1_sf"/>
</dbReference>
<dbReference type="InterPro" id="IPR019462">
    <property type="entry name" value="DNA-dir_RNA_pol_bsu_external_1"/>
</dbReference>
<evidence type="ECO:0000313" key="12">
    <source>
        <dbReference type="EMBL" id="AGH24225.1"/>
    </source>
</evidence>
<dbReference type="EMBL" id="KC353355">
    <property type="protein sequence ID" value="AGH24225.1"/>
    <property type="molecule type" value="Genomic_DNA"/>
</dbReference>
<dbReference type="GO" id="GO:0003677">
    <property type="term" value="F:DNA binding"/>
    <property type="evidence" value="ECO:0007669"/>
    <property type="project" value="InterPro"/>
</dbReference>
<feature type="domain" description="RNA polymerase Rpb2" evidence="10">
    <location>
        <begin position="1356"/>
        <end position="1422"/>
    </location>
</feature>
<dbReference type="Gene3D" id="3.90.1100.10">
    <property type="match status" value="1"/>
</dbReference>
<dbReference type="InterPro" id="IPR007645">
    <property type="entry name" value="RNA_pol_Rpb2_3"/>
</dbReference>
<gene>
    <name evidence="12" type="primary">rpoB</name>
</gene>
<organism evidence="12">
    <name type="scientific">Jakoba libera</name>
    <name type="common">Flagellate</name>
    <name type="synonym">Cryptobia libera</name>
    <dbReference type="NCBI Taxonomy" id="143017"/>
    <lineage>
        <taxon>Eukaryota</taxon>
        <taxon>Discoba</taxon>
        <taxon>Jakobida</taxon>
        <taxon>Histionina</taxon>
        <taxon>Jakobidae</taxon>
        <taxon>Jakoba</taxon>
    </lineage>
</organism>
<dbReference type="Gene3D" id="3.90.1800.10">
    <property type="entry name" value="RNA polymerase alpha subunit dimerisation domain"/>
    <property type="match status" value="1"/>
</dbReference>
<feature type="region of interest" description="Disordered" evidence="8">
    <location>
        <begin position="1601"/>
        <end position="1620"/>
    </location>
</feature>
<dbReference type="PANTHER" id="PTHR20856">
    <property type="entry name" value="DNA-DIRECTED RNA POLYMERASE I SUBUNIT 2"/>
    <property type="match status" value="1"/>
</dbReference>
<dbReference type="GO" id="GO:0032549">
    <property type="term" value="F:ribonucleoside binding"/>
    <property type="evidence" value="ECO:0007669"/>
    <property type="project" value="InterPro"/>
</dbReference>
<keyword evidence="12" id="KW-0496">Mitochondrion</keyword>
<dbReference type="Pfam" id="PF04565">
    <property type="entry name" value="RNA_pol_Rpb2_3"/>
    <property type="match status" value="1"/>
</dbReference>
<evidence type="ECO:0000256" key="4">
    <source>
        <dbReference type="ARBA" id="ARBA00022679"/>
    </source>
</evidence>
<evidence type="ECO:0000256" key="6">
    <source>
        <dbReference type="ARBA" id="ARBA00023163"/>
    </source>
</evidence>
<dbReference type="Gene3D" id="2.40.270.10">
    <property type="entry name" value="DNA-directed RNA polymerase, subunit 2, domain 6"/>
    <property type="match status" value="2"/>
</dbReference>
<feature type="compositionally biased region" description="Basic and acidic residues" evidence="8">
    <location>
        <begin position="1605"/>
        <end position="1618"/>
    </location>
</feature>
<accession>M4QDJ6</accession>
<dbReference type="EC" id="2.7.7.6" evidence="2"/>
<dbReference type="GO" id="GO:0006351">
    <property type="term" value="P:DNA-templated transcription"/>
    <property type="evidence" value="ECO:0007669"/>
    <property type="project" value="InterPro"/>
</dbReference>
<dbReference type="InterPro" id="IPR037033">
    <property type="entry name" value="DNA-dir_RNAP_su2_hyb_sf"/>
</dbReference>
<geneLocation type="mitochondrion" evidence="12"/>
<evidence type="ECO:0000259" key="9">
    <source>
        <dbReference type="Pfam" id="PF00562"/>
    </source>
</evidence>
<protein>
    <recommendedName>
        <fullName evidence="2">DNA-directed RNA polymerase</fullName>
        <ecNumber evidence="2">2.7.7.6</ecNumber>
    </recommendedName>
</protein>
<feature type="domain" description="DNA-directed RNA polymerase subunit 2 hybrid-binding" evidence="9">
    <location>
        <begin position="1647"/>
        <end position="1786"/>
    </location>
</feature>
<sequence length="2640" mass="305350">MNTSRFFATKTETINVMEFYNSFLQQHKHPLQRDPSVGVELLLNQLTFRPESWEGLVYRYKLKQKQEAAPDDLILKKHLNSLNEMDEVINGCSFVCYEVLLPSVDTQEVITYKGSYFGQLQIYYLPSENTKVQSKTANYDTMYGDYIQKMEKVKPVSPYFSERIPFHLKDQLESPSQDFLLPVILSDEESPYFVRTAQSAKHYEDLLSTLKENQNKKNVPISRYFDGDSYLRTKLTNVVDREKIRKGIHPEISPEEALIFCRTSSFVITHTITIPFITPQGTWIHFKGIETRITRTMSRSLGLHLNFKEIYSKGSEYPEEKRRALYRFGSKGDKIIEIQWNSYLNELYLVRQGMYLLQDSSVIKRLETNLFCQDPMTFLLKKIISTNELWKNSQMISLLGVHFLTKNSKEEFLGNLPQVTEVIKNWLVQKEKKIVQGNPSSIIHTLVKSTKVSREGKEEILKDRLEFSNEFDFFDLFTKNQDFHLFFPYFQLHYYLKMIVKKVQILFICENSLQERERNQECLEMIEKQTAVLEFFILSLEKFRKLKAKEVAEKIENDLKEINDGYLDSISEGFLKLLSFDIDDLSGMNKSSSKDCKKEGTKRMILLLSSFFYLVMTNDLGFAQGKTKEILDWQKDSLGITSDVASSKLSYFIETFPSLSSQETKMHTAKSDSHIRSLYEGCLVVELDYDMKDSMNIVEEDLQSNEKKCTIEKELKENLITFSEWVSFPFCNLPTTTIGNNHRQGSWRLICHSFEQVPSLSGWSLIKSTPEKDFSYNSGLETVLQQEYERSIFAQKLKKVEQNWKKWDDLQKLQEDHSYSVESEFDLDAEYSIVPFQNYLSVQMAKLRGEENVLISGNTLQGRNLVGLELIDFRGRLLSIQSFFYHEKFSNSNLYAYNFGLPTLNPYNYERILTSYDLKCLREVAMEFLKEERKRYEESKKTPWGRPVQEDLSKVRLTFSRKWVDSLERQDFLKSFQEVSDLVGDYMTKDSHLQDKIQVEKLIWEWTEKVDKLDWVVKQMLGEISSRQFLESYLYSYLTDHKSRGSQKNLLLQSLSSKGDISMEEISSFVKEQLLIKGVSFEVSIKLENSLLCKGFTGVSKMSSKKKFFDVLLQGWTNVSEQAMTNFTKVDKSSMTRLPRNRNSFKLSGISVESRISNEFTSQIGYVHSFRNQIEYGQAVESVADAEFSPLVSVILQEAEKRKEKSTKQNPFFKKEMIYHKFHKLHLSRYLHMSNTLKFTVFLFSNQYSSSSSQHFLGNKQIYSVSSLLKYFGQEVYNELYPKLVSKKFLLVDEVARIASKSIVEIFCKLGTPTKREGESSSIAKNLVRKSTLNNSIRFHFQKMKKDQYLFFLDAVEKKNLLSRLNDSNKITLAGAFGLGPREAKIEDRDIYPSHYGRLCLVQSPEGSNVGLVNYTTVHSRVNLLGQVESPYAVVKEGKVTNQVIYLTSQGEKHHIIALSSETCLKDGTFVSATILCRLYGKEYRRVCSSTVTLCEVGDSFILSPVGGFIPFVEHNDTTRILMGGNMQTQALELLKPERSLVQSGLEGPFSSLLSSSTKGPYGVQQVIDLQEDVQSIRQTKELTTFVNQFSAVTRWSDITSSQKESTEKNNLNHKDTKNNYSMSKNQDFLNSSVDFTEFLCETSHEVHKVALKNTSVENLQPVKGEISLGQNVLIGFVSSHGHTFEDSILVSDRLVKEGFFNHGKRSMFEDIGYRAKNLSSTILHRLKEKCGFGNHVEIWMTLLRNNCFYWSEPVVSVGQKVQPGDPLMNSYIQFVINPTLLQSLVRRSSKVHPSATEHELERNQREVKETLSFLWDFLDDQVKVDEFENDFEFFSTKLHLFSVFPLVITKPIPIYTTYFKGDREGEVVDMKTKVMNQREQERIPVFLEGFMTVKRKLQELNHSKCSWELHSLGCNLVTQEPLSQTINEERLNSYLVQGTDQKELQQMVSNHNDKKIYCIQDGFDSLTQNLHYNGPRSFEIASDEEEMDSNNNQPIPPHLRQRGPIFKELLSMKLLTDETKYGRMMLEWKKKGKLPEKQPSDFELSDQIQAVVEEAHGLMTQLIKDSKTYYYLLARVHELLLEEGCLGWVHELGSANISIEKLDLDEEKVSTYTPKLLEKWLDLIKELMDYYFFWKEEYIDLKKNPQVDCKLINFLQENDLYFFIRDQWIRENLESSLVDLDSLDSYDVSGTVGLYHMLEKMIIILIGTPYYDSKKQSRLQVEIIKQLAMIRSHERIEEIQQKEEYLDLAYNYGMNGLKYHFSKEENWENHSDFFHFLQKEYRRGVSAMNGRKIKTETARRYKHLNSKKEILTFSQMIELSFTYCKDIQAISCKASYVLVFENESLQPGDKLTGRFGNKGIVSRIMPSSEMPYLKDGTPLDIALNPLGVSSRMNLGQLLEAELGLIAGESTRDLQRQEYSPHFVVEKQLIRCMTRDKYMACYLDTLKGDDLRREIESYLHGNRFSMTSFKGVDFQKKINEQAFFHGINGQFKCSLLNPVTGELFSSPSTVGYMYMFKLCHTASIKMAARASGPVVMKTGQAVKGKKNKGGQKYGEMELACFQAHGAPSVLNEIFSLKSGGLGLGPSLRSNFNNRNPVQINSGSQTFSYFDLEYNALGGEFTGSKKDKDWKKRRLLFKSSD</sequence>
<evidence type="ECO:0000256" key="3">
    <source>
        <dbReference type="ARBA" id="ARBA00022478"/>
    </source>
</evidence>
<keyword evidence="4 12" id="KW-0808">Transferase</keyword>
<dbReference type="GO" id="GO:0000428">
    <property type="term" value="C:DNA-directed RNA polymerase complex"/>
    <property type="evidence" value="ECO:0007669"/>
    <property type="project" value="UniProtKB-KW"/>
</dbReference>
<comment type="catalytic activity">
    <reaction evidence="7">
        <text>RNA(n) + a ribonucleoside 5'-triphosphate = RNA(n+1) + diphosphate</text>
        <dbReference type="Rhea" id="RHEA:21248"/>
        <dbReference type="Rhea" id="RHEA-COMP:14527"/>
        <dbReference type="Rhea" id="RHEA-COMP:17342"/>
        <dbReference type="ChEBI" id="CHEBI:33019"/>
        <dbReference type="ChEBI" id="CHEBI:61557"/>
        <dbReference type="ChEBI" id="CHEBI:140395"/>
        <dbReference type="EC" id="2.7.7.6"/>
    </reaction>
</comment>
<feature type="domain" description="DNA-directed RNA polymerase beta subunit external 1" evidence="11">
    <location>
        <begin position="1432"/>
        <end position="1497"/>
    </location>
</feature>
<evidence type="ECO:0000256" key="7">
    <source>
        <dbReference type="ARBA" id="ARBA00048552"/>
    </source>
</evidence>
<proteinExistence type="inferred from homology"/>
<evidence type="ECO:0000256" key="1">
    <source>
        <dbReference type="ARBA" id="ARBA00006835"/>
    </source>
</evidence>
<dbReference type="GO" id="GO:0003899">
    <property type="term" value="F:DNA-directed RNA polymerase activity"/>
    <property type="evidence" value="ECO:0007669"/>
    <property type="project" value="UniProtKB-EC"/>
</dbReference>
<name>M4QDJ6_JAKLI</name>
<keyword evidence="3" id="KW-0240">DNA-directed RNA polymerase</keyword>
<feature type="domain" description="DNA-directed RNA polymerase subunit 2 hybrid-binding" evidence="9">
    <location>
        <begin position="2327"/>
        <end position="2546"/>
    </location>
</feature>
<keyword evidence="6" id="KW-0804">Transcription</keyword>